<accession>A0A316DG44</accession>
<comment type="caution">
    <text evidence="2">The sequence shown here is derived from an EMBL/GenBank/DDBJ whole genome shotgun (WGS) entry which is preliminary data.</text>
</comment>
<dbReference type="AlphaFoldDB" id="A0A316DG44"/>
<organism evidence="2 3">
    <name type="scientific">Arcicella aurantiaca</name>
    <dbReference type="NCBI Taxonomy" id="591202"/>
    <lineage>
        <taxon>Bacteria</taxon>
        <taxon>Pseudomonadati</taxon>
        <taxon>Bacteroidota</taxon>
        <taxon>Cytophagia</taxon>
        <taxon>Cytophagales</taxon>
        <taxon>Flectobacillaceae</taxon>
        <taxon>Arcicella</taxon>
    </lineage>
</organism>
<keyword evidence="3" id="KW-1185">Reference proteome</keyword>
<dbReference type="Proteomes" id="UP000245489">
    <property type="component" value="Unassembled WGS sequence"/>
</dbReference>
<evidence type="ECO:0000256" key="1">
    <source>
        <dbReference type="SAM" id="Coils"/>
    </source>
</evidence>
<dbReference type="EMBL" id="QGGO01000050">
    <property type="protein sequence ID" value="PWK16626.1"/>
    <property type="molecule type" value="Genomic_DNA"/>
</dbReference>
<evidence type="ECO:0000313" key="2">
    <source>
        <dbReference type="EMBL" id="PWK16626.1"/>
    </source>
</evidence>
<dbReference type="RefSeq" id="WP_109745582.1">
    <property type="nucleotide sequence ID" value="NZ_QGGO01000050.1"/>
</dbReference>
<feature type="coiled-coil region" evidence="1">
    <location>
        <begin position="29"/>
        <end position="56"/>
    </location>
</feature>
<name>A0A316DG44_9BACT</name>
<gene>
    <name evidence="2" type="ORF">LV89_04888</name>
</gene>
<reference evidence="2 3" key="1">
    <citation type="submission" date="2018-05" db="EMBL/GenBank/DDBJ databases">
        <title>Genomic Encyclopedia of Archaeal and Bacterial Type Strains, Phase II (KMG-II): from individual species to whole genera.</title>
        <authorList>
            <person name="Goeker M."/>
        </authorList>
    </citation>
    <scope>NUCLEOTIDE SEQUENCE [LARGE SCALE GENOMIC DNA]</scope>
    <source>
        <strain evidence="2 3">DSM 22214</strain>
    </source>
</reference>
<proteinExistence type="predicted"/>
<sequence>MTTFNELLNQAALSVLDTNQQSAISQQQNQMLQNSLVQVRREIAALKSSIETQEKAFNPVLELKETLIQKQKMEQEIWVEIQKRELFSAMPSTEGRLTLVHE</sequence>
<keyword evidence="1" id="KW-0175">Coiled coil</keyword>
<protein>
    <submittedName>
        <fullName evidence="2">Uncharacterized protein</fullName>
    </submittedName>
</protein>
<evidence type="ECO:0000313" key="3">
    <source>
        <dbReference type="Proteomes" id="UP000245489"/>
    </source>
</evidence>